<protein>
    <recommendedName>
        <fullName evidence="3">Phosphodiesterase</fullName>
    </recommendedName>
</protein>
<evidence type="ECO:0000313" key="1">
    <source>
        <dbReference type="EMBL" id="GHA00810.1"/>
    </source>
</evidence>
<dbReference type="Proteomes" id="UP000623010">
    <property type="component" value="Unassembled WGS sequence"/>
</dbReference>
<reference evidence="1" key="2">
    <citation type="submission" date="2020-09" db="EMBL/GenBank/DDBJ databases">
        <authorList>
            <person name="Sun Q."/>
            <person name="Ohkuma M."/>
        </authorList>
    </citation>
    <scope>NUCLEOTIDE SEQUENCE</scope>
    <source>
        <strain evidence="1">JCM 5016</strain>
    </source>
</reference>
<sequence>MPRPLRPALAAGVRAVFRLPARLRRAPALHPERLLCADRFEVVPADGRPGGVPWLDGPGTYRATVRLFRAAGLPRRLPDGLGPAVRVEDAAGPGRPVDLLLTSSGAGRLSRHIPRMRANALGGPCPALLSYRTGGRRRVPAAFPRSRRPVRAGPPHLRRALAAGPLVFGLRAAGPGERWRTFAVLAVREPVADGPATGPAYALHRHCAPGFTPTGTLSGLRDAACRGSRAGR</sequence>
<accession>A0A918RIZ2</accession>
<organism evidence="1 2">
    <name type="scientific">Streptomyces echinoruber</name>
    <dbReference type="NCBI Taxonomy" id="68898"/>
    <lineage>
        <taxon>Bacteria</taxon>
        <taxon>Bacillati</taxon>
        <taxon>Actinomycetota</taxon>
        <taxon>Actinomycetes</taxon>
        <taxon>Kitasatosporales</taxon>
        <taxon>Streptomycetaceae</taxon>
        <taxon>Streptomyces</taxon>
    </lineage>
</organism>
<dbReference type="RefSeq" id="WP_229879885.1">
    <property type="nucleotide sequence ID" value="NZ_BMWH01000020.1"/>
</dbReference>
<dbReference type="EMBL" id="BMWH01000020">
    <property type="protein sequence ID" value="GHA00810.1"/>
    <property type="molecule type" value="Genomic_DNA"/>
</dbReference>
<keyword evidence="2" id="KW-1185">Reference proteome</keyword>
<evidence type="ECO:0000313" key="2">
    <source>
        <dbReference type="Proteomes" id="UP000623010"/>
    </source>
</evidence>
<gene>
    <name evidence="1" type="ORF">GCM10010389_45070</name>
</gene>
<reference evidence="1" key="1">
    <citation type="journal article" date="2014" name="Int. J. Syst. Evol. Microbiol.">
        <title>Complete genome sequence of Corynebacterium casei LMG S-19264T (=DSM 44701T), isolated from a smear-ripened cheese.</title>
        <authorList>
            <consortium name="US DOE Joint Genome Institute (JGI-PGF)"/>
            <person name="Walter F."/>
            <person name="Albersmeier A."/>
            <person name="Kalinowski J."/>
            <person name="Ruckert C."/>
        </authorList>
    </citation>
    <scope>NUCLEOTIDE SEQUENCE</scope>
    <source>
        <strain evidence="1">JCM 5016</strain>
    </source>
</reference>
<name>A0A918RIZ2_9ACTN</name>
<evidence type="ECO:0008006" key="3">
    <source>
        <dbReference type="Google" id="ProtNLM"/>
    </source>
</evidence>
<proteinExistence type="predicted"/>
<comment type="caution">
    <text evidence="1">The sequence shown here is derived from an EMBL/GenBank/DDBJ whole genome shotgun (WGS) entry which is preliminary data.</text>
</comment>
<dbReference type="AlphaFoldDB" id="A0A918RIZ2"/>